<dbReference type="PANTHER" id="PTHR43155">
    <property type="entry name" value="CYCLIC DI-GMP PHOSPHODIESTERASE PA4108-RELATED"/>
    <property type="match status" value="1"/>
</dbReference>
<evidence type="ECO:0000259" key="1">
    <source>
        <dbReference type="PROSITE" id="PS51832"/>
    </source>
</evidence>
<dbReference type="InterPro" id="IPR003018">
    <property type="entry name" value="GAF"/>
</dbReference>
<dbReference type="RefSeq" id="WP_424605860.1">
    <property type="nucleotide sequence ID" value="NZ_JBNAVA010000007.1"/>
</dbReference>
<sequence>MEQKFVEIVYELFGIKDLNLFMDISLKKLRDILHADAGSIFLYNDADNTLIFKYTQNDSIDLPFKEFAMPLDEKSIAGYVGVNKKILNIKDAYEISDSEPYRFNRDFDRFSGYRTRSMITIPLLNRKNDLIGVVQLINKKTEPYYFTKQDEIICHSLSGIIGVSLENSLLYSEIENMWEGFIKASIQAIEARDPITRGHTERVTNLTLKIASEMSKHKDIFPDFTLTKDQYTMLKYACLLHDFGKIGVKEYILQKAKKVSEDKLEKIKYKILYAHKAGFIGEDPQNLFEKIKKANEPTVLEEDISNMLNNLLHLNIEESAGQKIPILDNDEYNALIVKRGSLTEEERKEMEKHVLYTYVYLSAIPWTKELKDVPKIACMHHEKLDGSGYPFGLKGDEIHPYGRIMAIADIYDALTAKDRPYKKALPVETALSIIKKEGEENKLDINIINFFIDKRIYE</sequence>
<dbReference type="InterPro" id="IPR029016">
    <property type="entry name" value="GAF-like_dom_sf"/>
</dbReference>
<dbReference type="SMART" id="SM00471">
    <property type="entry name" value="HDc"/>
    <property type="match status" value="1"/>
</dbReference>
<evidence type="ECO:0000313" key="2">
    <source>
        <dbReference type="EMBL" id="PMP70554.1"/>
    </source>
</evidence>
<reference evidence="2 3" key="1">
    <citation type="submission" date="2018-01" db="EMBL/GenBank/DDBJ databases">
        <title>Metagenomic assembled genomes from two thermal pools in the Uzon Caldera, Kamchatka, Russia.</title>
        <authorList>
            <person name="Wilkins L."/>
            <person name="Ettinger C."/>
        </authorList>
    </citation>
    <scope>NUCLEOTIDE SEQUENCE [LARGE SCALE GENOMIC DNA]</scope>
    <source>
        <strain evidence="2">ZAV-05</strain>
    </source>
</reference>
<dbReference type="GO" id="GO:0016787">
    <property type="term" value="F:hydrolase activity"/>
    <property type="evidence" value="ECO:0007669"/>
    <property type="project" value="UniProtKB-KW"/>
</dbReference>
<dbReference type="InterPro" id="IPR003607">
    <property type="entry name" value="HD/PDEase_dom"/>
</dbReference>
<comment type="caution">
    <text evidence="2">The sequence shown here is derived from an EMBL/GenBank/DDBJ whole genome shotgun (WGS) entry which is preliminary data.</text>
</comment>
<dbReference type="PANTHER" id="PTHR43155:SF2">
    <property type="entry name" value="CYCLIC DI-GMP PHOSPHODIESTERASE PA4108"/>
    <property type="match status" value="1"/>
</dbReference>
<dbReference type="CDD" id="cd00077">
    <property type="entry name" value="HDc"/>
    <property type="match status" value="1"/>
</dbReference>
<dbReference type="Pfam" id="PF01590">
    <property type="entry name" value="GAF"/>
    <property type="match status" value="1"/>
</dbReference>
<gene>
    <name evidence="2" type="ORF">C0187_05240</name>
</gene>
<proteinExistence type="predicted"/>
<organism evidence="2 3">
    <name type="scientific">Calditerrivibrio nitroreducens</name>
    <dbReference type="NCBI Taxonomy" id="477976"/>
    <lineage>
        <taxon>Bacteria</taxon>
        <taxon>Pseudomonadati</taxon>
        <taxon>Deferribacterota</taxon>
        <taxon>Deferribacteres</taxon>
        <taxon>Deferribacterales</taxon>
        <taxon>Calditerrivibrionaceae</taxon>
    </lineage>
</organism>
<evidence type="ECO:0000313" key="3">
    <source>
        <dbReference type="Proteomes" id="UP000242881"/>
    </source>
</evidence>
<dbReference type="Pfam" id="PF13487">
    <property type="entry name" value="HD_5"/>
    <property type="match status" value="1"/>
</dbReference>
<name>A0A2J6WJJ5_9BACT</name>
<dbReference type="InterPro" id="IPR037522">
    <property type="entry name" value="HD_GYP_dom"/>
</dbReference>
<protein>
    <submittedName>
        <fullName evidence="2">Phosphohydrolase</fullName>
    </submittedName>
</protein>
<keyword evidence="2" id="KW-0378">Hydrolase</keyword>
<dbReference type="Gene3D" id="1.10.3210.10">
    <property type="entry name" value="Hypothetical protein af1432"/>
    <property type="match status" value="2"/>
</dbReference>
<accession>A0A2J6WJJ5</accession>
<dbReference type="SUPFAM" id="SSF109604">
    <property type="entry name" value="HD-domain/PDEase-like"/>
    <property type="match status" value="2"/>
</dbReference>
<dbReference type="SMART" id="SM00065">
    <property type="entry name" value="GAF"/>
    <property type="match status" value="1"/>
</dbReference>
<dbReference type="EMBL" id="PNIN01000051">
    <property type="protein sequence ID" value="PMP70554.1"/>
    <property type="molecule type" value="Genomic_DNA"/>
</dbReference>
<dbReference type="SUPFAM" id="SSF55781">
    <property type="entry name" value="GAF domain-like"/>
    <property type="match status" value="1"/>
</dbReference>
<dbReference type="PROSITE" id="PS51832">
    <property type="entry name" value="HD_GYP"/>
    <property type="match status" value="1"/>
</dbReference>
<dbReference type="Proteomes" id="UP000242881">
    <property type="component" value="Unassembled WGS sequence"/>
</dbReference>
<dbReference type="AlphaFoldDB" id="A0A2J6WJJ5"/>
<dbReference type="Gene3D" id="3.30.450.40">
    <property type="match status" value="1"/>
</dbReference>
<feature type="domain" description="HD-GYP" evidence="1">
    <location>
        <begin position="264"/>
        <end position="458"/>
    </location>
</feature>